<dbReference type="RefSeq" id="WP_143924574.1">
    <property type="nucleotide sequence ID" value="NZ_VLTK01000024.1"/>
</dbReference>
<keyword evidence="2" id="KW-1185">Reference proteome</keyword>
<name>A0A556C367_BREAU</name>
<accession>A0A556C367</accession>
<dbReference type="EMBL" id="VLTK01000024">
    <property type="protein sequence ID" value="TSI11904.1"/>
    <property type="molecule type" value="Genomic_DNA"/>
</dbReference>
<comment type="caution">
    <text evidence="1">The sequence shown here is derived from an EMBL/GenBank/DDBJ whole genome shotgun (WGS) entry which is preliminary data.</text>
</comment>
<organism evidence="1 2">
    <name type="scientific">Brevibacterium aurantiacum</name>
    <dbReference type="NCBI Taxonomy" id="273384"/>
    <lineage>
        <taxon>Bacteria</taxon>
        <taxon>Bacillati</taxon>
        <taxon>Actinomycetota</taxon>
        <taxon>Actinomycetes</taxon>
        <taxon>Micrococcales</taxon>
        <taxon>Brevibacteriaceae</taxon>
        <taxon>Brevibacterium</taxon>
    </lineage>
</organism>
<evidence type="ECO:0000313" key="2">
    <source>
        <dbReference type="Proteomes" id="UP000316406"/>
    </source>
</evidence>
<evidence type="ECO:0000313" key="1">
    <source>
        <dbReference type="EMBL" id="TSI11904.1"/>
    </source>
</evidence>
<sequence length="135" mass="14627">MFDLAQYRTEPIQVTLNVAELVLVEEGSPGGPRSYDDAVYEARDDDDLATEISHQYVEAYSAYAERFTAAVQAEAEKHPGLSGLVTVTVDTNITTGTLDAPGVENPSEGDSDPLVWHFWSNARENVGLPMIQGGP</sequence>
<reference evidence="1 2" key="1">
    <citation type="submission" date="2019-07" db="EMBL/GenBank/DDBJ databases">
        <title>Draft genome sequence of Brevibacterium aurantiacum XU54 isolated from Xinjiang China.</title>
        <authorList>
            <person name="Xu X."/>
        </authorList>
    </citation>
    <scope>NUCLEOTIDE SEQUENCE [LARGE SCALE GENOMIC DNA]</scope>
    <source>
        <strain evidence="1 2">XU54</strain>
    </source>
</reference>
<gene>
    <name evidence="1" type="ORF">FO013_21335</name>
</gene>
<proteinExistence type="predicted"/>
<protein>
    <submittedName>
        <fullName evidence="1">Uncharacterized protein</fullName>
    </submittedName>
</protein>
<dbReference type="Proteomes" id="UP000316406">
    <property type="component" value="Unassembled WGS sequence"/>
</dbReference>
<dbReference type="AlphaFoldDB" id="A0A556C367"/>